<feature type="domain" description="Response regulatory" evidence="5">
    <location>
        <begin position="524"/>
        <end position="633"/>
    </location>
</feature>
<dbReference type="PROSITE" id="PS50109">
    <property type="entry name" value="HIS_KIN"/>
    <property type="match status" value="1"/>
</dbReference>
<dbReference type="Pfam" id="PF08448">
    <property type="entry name" value="PAS_4"/>
    <property type="match status" value="1"/>
</dbReference>
<dbReference type="GO" id="GO:0004673">
    <property type="term" value="F:protein histidine kinase activity"/>
    <property type="evidence" value="ECO:0007669"/>
    <property type="project" value="UniProtKB-EC"/>
</dbReference>
<feature type="domain" description="Histidine kinase" evidence="4">
    <location>
        <begin position="307"/>
        <end position="515"/>
    </location>
</feature>
<dbReference type="SMART" id="SM00448">
    <property type="entry name" value="REC"/>
    <property type="match status" value="1"/>
</dbReference>
<dbReference type="PANTHER" id="PTHR43065">
    <property type="entry name" value="SENSOR HISTIDINE KINASE"/>
    <property type="match status" value="1"/>
</dbReference>
<dbReference type="PROSITE" id="PS50110">
    <property type="entry name" value="RESPONSE_REGULATORY"/>
    <property type="match status" value="1"/>
</dbReference>
<dbReference type="RefSeq" id="WP_038133257.1">
    <property type="nucleotide sequence ID" value="NZ_AUNB01000084.1"/>
</dbReference>
<proteinExistence type="predicted"/>
<dbReference type="SUPFAM" id="SSF55874">
    <property type="entry name" value="ATPase domain of HSP90 chaperone/DNA topoisomerase II/histidine kinase"/>
    <property type="match status" value="1"/>
</dbReference>
<dbReference type="SUPFAM" id="SSF55785">
    <property type="entry name" value="PYP-like sensor domain (PAS domain)"/>
    <property type="match status" value="1"/>
</dbReference>
<organism evidence="7 8">
    <name type="scientific">Thioclava indica</name>
    <dbReference type="NCBI Taxonomy" id="1353528"/>
    <lineage>
        <taxon>Bacteria</taxon>
        <taxon>Pseudomonadati</taxon>
        <taxon>Pseudomonadota</taxon>
        <taxon>Alphaproteobacteria</taxon>
        <taxon>Rhodobacterales</taxon>
        <taxon>Paracoccaceae</taxon>
        <taxon>Thioclava</taxon>
    </lineage>
</organism>
<dbReference type="PANTHER" id="PTHR43065:SF42">
    <property type="entry name" value="TWO-COMPONENT SENSOR PPRA"/>
    <property type="match status" value="1"/>
</dbReference>
<evidence type="ECO:0000259" key="5">
    <source>
        <dbReference type="PROSITE" id="PS50110"/>
    </source>
</evidence>
<dbReference type="PRINTS" id="PR00344">
    <property type="entry name" value="BCTRLSENSOR"/>
</dbReference>
<dbReference type="InterPro" id="IPR001789">
    <property type="entry name" value="Sig_transdc_resp-reg_receiver"/>
</dbReference>
<dbReference type="STRING" id="1353528.DT23_08145"/>
<dbReference type="InterPro" id="IPR036890">
    <property type="entry name" value="HATPase_C_sf"/>
</dbReference>
<comment type="catalytic activity">
    <reaction evidence="1">
        <text>ATP + protein L-histidine = ADP + protein N-phospho-L-histidine.</text>
        <dbReference type="EC" id="2.7.13.3"/>
    </reaction>
</comment>
<feature type="domain" description="PAC" evidence="6">
    <location>
        <begin position="240"/>
        <end position="294"/>
    </location>
</feature>
<keyword evidence="8" id="KW-1185">Reference proteome</keyword>
<dbReference type="InterPro" id="IPR011006">
    <property type="entry name" value="CheY-like_superfamily"/>
</dbReference>
<dbReference type="Gene3D" id="3.30.450.20">
    <property type="entry name" value="PAS domain"/>
    <property type="match status" value="2"/>
</dbReference>
<dbReference type="eggNOG" id="COG0784">
    <property type="taxonomic scope" value="Bacteria"/>
</dbReference>
<evidence type="ECO:0000256" key="2">
    <source>
        <dbReference type="ARBA" id="ARBA00012438"/>
    </source>
</evidence>
<dbReference type="PROSITE" id="PS50113">
    <property type="entry name" value="PAC"/>
    <property type="match status" value="1"/>
</dbReference>
<evidence type="ECO:0000256" key="3">
    <source>
        <dbReference type="PROSITE-ProRule" id="PRU00169"/>
    </source>
</evidence>
<gene>
    <name evidence="7" type="ORF">DT23_08145</name>
</gene>
<dbReference type="Gene3D" id="3.30.565.10">
    <property type="entry name" value="Histidine kinase-like ATPase, C-terminal domain"/>
    <property type="match status" value="1"/>
</dbReference>
<keyword evidence="3" id="KW-0597">Phosphoprotein</keyword>
<dbReference type="SMART" id="SM00387">
    <property type="entry name" value="HATPase_c"/>
    <property type="match status" value="1"/>
</dbReference>
<dbReference type="GO" id="GO:0000160">
    <property type="term" value="P:phosphorelay signal transduction system"/>
    <property type="evidence" value="ECO:0007669"/>
    <property type="project" value="InterPro"/>
</dbReference>
<protein>
    <recommendedName>
        <fullName evidence="2">histidine kinase</fullName>
        <ecNumber evidence="2">2.7.13.3</ecNumber>
    </recommendedName>
</protein>
<dbReference type="InterPro" id="IPR005467">
    <property type="entry name" value="His_kinase_dom"/>
</dbReference>
<dbReference type="InterPro" id="IPR004358">
    <property type="entry name" value="Sig_transdc_His_kin-like_C"/>
</dbReference>
<accession>A0A074J466</accession>
<dbReference type="eggNOG" id="COG4191">
    <property type="taxonomic scope" value="Bacteria"/>
</dbReference>
<comment type="caution">
    <text evidence="7">The sequence shown here is derived from an EMBL/GenBank/DDBJ whole genome shotgun (WGS) entry which is preliminary data.</text>
</comment>
<evidence type="ECO:0000313" key="7">
    <source>
        <dbReference type="EMBL" id="KEO52246.1"/>
    </source>
</evidence>
<evidence type="ECO:0000259" key="6">
    <source>
        <dbReference type="PROSITE" id="PS50113"/>
    </source>
</evidence>
<dbReference type="SUPFAM" id="SSF52172">
    <property type="entry name" value="CheY-like"/>
    <property type="match status" value="1"/>
</dbReference>
<dbReference type="EMBL" id="AUNB01000084">
    <property type="protein sequence ID" value="KEO52246.1"/>
    <property type="molecule type" value="Genomic_DNA"/>
</dbReference>
<evidence type="ECO:0000259" key="4">
    <source>
        <dbReference type="PROSITE" id="PS50109"/>
    </source>
</evidence>
<dbReference type="InterPro" id="IPR000700">
    <property type="entry name" value="PAS-assoc_C"/>
</dbReference>
<dbReference type="OrthoDB" id="9796100at2"/>
<dbReference type="Pfam" id="PF00072">
    <property type="entry name" value="Response_reg"/>
    <property type="match status" value="1"/>
</dbReference>
<dbReference type="InterPro" id="IPR035965">
    <property type="entry name" value="PAS-like_dom_sf"/>
</dbReference>
<evidence type="ECO:0000256" key="1">
    <source>
        <dbReference type="ARBA" id="ARBA00000085"/>
    </source>
</evidence>
<dbReference type="Gene3D" id="3.40.50.2300">
    <property type="match status" value="1"/>
</dbReference>
<reference evidence="7 8" key="1">
    <citation type="journal article" date="2015" name="Antonie Van Leeuwenhoek">
        <title>Thioclava indica sp. nov., isolated from surface seawater of the Indian Ocean.</title>
        <authorList>
            <person name="Liu Y."/>
            <person name="Lai Q."/>
            <person name="Du J."/>
            <person name="Xu H."/>
            <person name="Jiang L."/>
            <person name="Shao Z."/>
        </authorList>
    </citation>
    <scope>NUCLEOTIDE SEQUENCE [LARGE SCALE GENOMIC DNA]</scope>
    <source>
        <strain evidence="7 8">DT23-4</strain>
    </source>
</reference>
<dbReference type="Pfam" id="PF12860">
    <property type="entry name" value="PAS_7"/>
    <property type="match status" value="1"/>
</dbReference>
<dbReference type="Proteomes" id="UP000027471">
    <property type="component" value="Unassembled WGS sequence"/>
</dbReference>
<dbReference type="Pfam" id="PF02518">
    <property type="entry name" value="HATPase_c"/>
    <property type="match status" value="1"/>
</dbReference>
<dbReference type="AlphaFoldDB" id="A0A074J466"/>
<feature type="modified residue" description="4-aspartylphosphate" evidence="3">
    <location>
        <position position="573"/>
    </location>
</feature>
<dbReference type="EC" id="2.7.13.3" evidence="2"/>
<sequence>MAESAHDRLTQAGLNLIAQALSIFDSDLRLAVSNAPYKEMFNLPDSLTQPGASFEDTVRYLVQHGEYGVVADIETAVRDRVETARAFAPHYLERTRANGRTISVEGAPLPQGGWIAVYTDITEIKRQETLLRARSEELSGQVLDHAEALGAANRALGATNAALQETQRQLTATEARTRQVTEMMPAHIAHVDRDFIYTFSNHKLPTVMPGSQNDVIGRRVSEGLGAATFDKIRPALERALKGEANVIEITHDPSGRRIRIALTPDRDKDGPANGVFVLSTDVTAETQARAALAHTTKRELAAKLSSGLAHDFANLLTIILGLQGRLERMEGLPEDAQDAIRATLGAARRGGTLLDRLAMISGPRELRPQAVILADLFDDLAAMAGPTLRETVSLEIAIDGLDSPVLLDPGPLQDSILNLILNANDAMRDRGGLIRIAGHPVRDTWIEISVSDEGDGFSPAALHQGLDPFFTTKGSEGSGLGLSMVYDQTKLAGGTVRLSNTPEGARVTLRLPLRPAAETAKPLLVLLVEDDEDIRSTTREMLRAMDHTVIEARNVTEALALMALPDISLVLSDIQLAGSRTGVDLAQAIGDQMRVILMTSLPPGDALRLTAPCPVIQKPFDAAQLAALLAGPKP</sequence>
<dbReference type="InterPro" id="IPR013656">
    <property type="entry name" value="PAS_4"/>
</dbReference>
<evidence type="ECO:0000313" key="8">
    <source>
        <dbReference type="Proteomes" id="UP000027471"/>
    </source>
</evidence>
<dbReference type="InterPro" id="IPR003594">
    <property type="entry name" value="HATPase_dom"/>
</dbReference>
<name>A0A074J466_9RHOB</name>